<protein>
    <submittedName>
        <fullName evidence="7">Transcriptional regulator</fullName>
    </submittedName>
</protein>
<dbReference type="RefSeq" id="WP_379913622.1">
    <property type="nucleotide sequence ID" value="NZ_JBHSWE010000002.1"/>
</dbReference>
<keyword evidence="4" id="KW-0804">Transcription</keyword>
<gene>
    <name evidence="6" type="ORF">ACFQDL_31005</name>
    <name evidence="7" type="ORF">ACFQDL_32745</name>
</gene>
<evidence type="ECO:0000256" key="4">
    <source>
        <dbReference type="ARBA" id="ARBA00023163"/>
    </source>
</evidence>
<reference evidence="7" key="3">
    <citation type="submission" date="2024-09" db="EMBL/GenBank/DDBJ databases">
        <authorList>
            <person name="Sun Q."/>
            <person name="Mori K."/>
        </authorList>
    </citation>
    <scope>NUCLEOTIDE SEQUENCE</scope>
    <source>
        <strain evidence="7">NBRC 111756</strain>
    </source>
</reference>
<evidence type="ECO:0000313" key="6">
    <source>
        <dbReference type="EMBL" id="MFC6674030.1"/>
    </source>
</evidence>
<sequence length="90" mass="10478">MSDENQQPGGVPNDPERRREWIKYQLKIRGISIASLARRHDASRQAVSTALVRSNPRWEYVIAEALEKRPNELWPERYDPETLIPIPRSA</sequence>
<reference evidence="7" key="1">
    <citation type="journal article" date="2014" name="Int. J. Syst. Evol. Microbiol.">
        <title>Complete genome of a new Firmicutes species belonging to the dominant human colonic microbiota ('Ruminococcus bicirculans') reveals two chromosomes and a selective capacity to utilize plant glucans.</title>
        <authorList>
            <consortium name="NISC Comparative Sequencing Program"/>
            <person name="Wegmann U."/>
            <person name="Louis P."/>
            <person name="Goesmann A."/>
            <person name="Henrissat B."/>
            <person name="Duncan S.H."/>
            <person name="Flint H.J."/>
        </authorList>
    </citation>
    <scope>NUCLEOTIDE SEQUENCE</scope>
    <source>
        <strain evidence="7">NBRC 111756</strain>
    </source>
</reference>
<name>A0ABW2AA24_9GAMM</name>
<dbReference type="Gene3D" id="1.10.260.40">
    <property type="entry name" value="lambda repressor-like DNA-binding domains"/>
    <property type="match status" value="1"/>
</dbReference>
<keyword evidence="8" id="KW-1185">Reference proteome</keyword>
<comment type="similarity">
    <text evidence="1">Belongs to the ner transcriptional regulatory family.</text>
</comment>
<dbReference type="Proteomes" id="UP001596422">
    <property type="component" value="Unassembled WGS sequence"/>
</dbReference>
<dbReference type="EMBL" id="JBHSWE010000002">
    <property type="protein sequence ID" value="MFC6674030.1"/>
    <property type="molecule type" value="Genomic_DNA"/>
</dbReference>
<comment type="caution">
    <text evidence="7">The sequence shown here is derived from an EMBL/GenBank/DDBJ whole genome shotgun (WGS) entry which is preliminary data.</text>
</comment>
<dbReference type="InterPro" id="IPR038722">
    <property type="entry name" value="Ner_HTH_dom"/>
</dbReference>
<feature type="domain" description="Ner winged helix-turn-helix DNA-binding" evidence="5">
    <location>
        <begin position="20"/>
        <end position="85"/>
    </location>
</feature>
<proteinExistence type="inferred from homology"/>
<evidence type="ECO:0000256" key="3">
    <source>
        <dbReference type="ARBA" id="ARBA00023125"/>
    </source>
</evidence>
<evidence type="ECO:0000259" key="5">
    <source>
        <dbReference type="Pfam" id="PF13693"/>
    </source>
</evidence>
<evidence type="ECO:0000256" key="2">
    <source>
        <dbReference type="ARBA" id="ARBA00023015"/>
    </source>
</evidence>
<evidence type="ECO:0000313" key="7">
    <source>
        <dbReference type="EMBL" id="MFC6674362.1"/>
    </source>
</evidence>
<dbReference type="EMBL" id="JBHSWE010000002">
    <property type="protein sequence ID" value="MFC6674362.1"/>
    <property type="molecule type" value="Genomic_DNA"/>
</dbReference>
<accession>A0ABW2AA24</accession>
<keyword evidence="3" id="KW-0238">DNA-binding</keyword>
<keyword evidence="2" id="KW-0805">Transcription regulation</keyword>
<evidence type="ECO:0000256" key="1">
    <source>
        <dbReference type="ARBA" id="ARBA00006157"/>
    </source>
</evidence>
<reference evidence="8" key="2">
    <citation type="journal article" date="2019" name="Int. J. Syst. Evol. Microbiol.">
        <title>The Global Catalogue of Microorganisms (GCM) 10K type strain sequencing project: providing services to taxonomists for standard genome sequencing and annotation.</title>
        <authorList>
            <consortium name="The Broad Institute Genomics Platform"/>
            <consortium name="The Broad Institute Genome Sequencing Center for Infectious Disease"/>
            <person name="Wu L."/>
            <person name="Ma J."/>
        </authorList>
    </citation>
    <scope>NUCLEOTIDE SEQUENCE [LARGE SCALE GENOMIC DNA]</scope>
    <source>
        <strain evidence="8">NBRC 111756</strain>
    </source>
</reference>
<dbReference type="InterPro" id="IPR010982">
    <property type="entry name" value="Lambda_DNA-bd_dom_sf"/>
</dbReference>
<dbReference type="SUPFAM" id="SSF47413">
    <property type="entry name" value="lambda repressor-like DNA-binding domains"/>
    <property type="match status" value="1"/>
</dbReference>
<organism evidence="7 8">
    <name type="scientific">Marinobacterium aestuariivivens</name>
    <dbReference type="NCBI Taxonomy" id="1698799"/>
    <lineage>
        <taxon>Bacteria</taxon>
        <taxon>Pseudomonadati</taxon>
        <taxon>Pseudomonadota</taxon>
        <taxon>Gammaproteobacteria</taxon>
        <taxon>Oceanospirillales</taxon>
        <taxon>Oceanospirillaceae</taxon>
        <taxon>Marinobacterium</taxon>
    </lineage>
</organism>
<dbReference type="Pfam" id="PF13693">
    <property type="entry name" value="HTH_35"/>
    <property type="match status" value="1"/>
</dbReference>
<evidence type="ECO:0000313" key="8">
    <source>
        <dbReference type="Proteomes" id="UP001596422"/>
    </source>
</evidence>